<sequence>MEVLLTFLVLVSFSAILAQDLNRPINLIDTFLKRAKRETRKSEKACAEYGPGLQRKIFFSNYVQPGGDYQHDVALGYPKDNEIEYGLCSGVLISEDYVLTVAHCVASTRGPPSMIRAGTIDLLGEEDRVEPQDIQISKIIKHPDYDLLKKINDIALVNLAEPANFTKYVQPACLYTKAEIPVSMTATGWGRILLTDNKFSDLLLKSPVLAVNMESCNETYGRAKQQLHDSQFCGTTSTDLCYTGSGSSAFITKGNDSRATIVGLTSYGRGCGSTIPNVYTKISSYLDWIESIVWP</sequence>
<feature type="chain" id="PRO_5044717889" evidence="5">
    <location>
        <begin position="19"/>
        <end position="295"/>
    </location>
</feature>
<dbReference type="CDD" id="cd00190">
    <property type="entry name" value="Tryp_SPc"/>
    <property type="match status" value="1"/>
</dbReference>
<dbReference type="InterPro" id="IPR001314">
    <property type="entry name" value="Peptidase_S1A"/>
</dbReference>
<dbReference type="Pfam" id="PF00089">
    <property type="entry name" value="Trypsin"/>
    <property type="match status" value="1"/>
</dbReference>
<dbReference type="PROSITE" id="PS50240">
    <property type="entry name" value="TRYPSIN_DOM"/>
    <property type="match status" value="1"/>
</dbReference>
<reference evidence="7 8" key="2">
    <citation type="journal article" date="2024" name="BMC Genomics">
        <title>De novo assembly and annotation of Popillia japonica's genome with initial clues to its potential as an invasive pest.</title>
        <authorList>
            <person name="Cucini C."/>
            <person name="Boschi S."/>
            <person name="Funari R."/>
            <person name="Cardaioli E."/>
            <person name="Iannotti N."/>
            <person name="Marturano G."/>
            <person name="Paoli F."/>
            <person name="Bruttini M."/>
            <person name="Carapelli A."/>
            <person name="Frati F."/>
            <person name="Nardi F."/>
        </authorList>
    </citation>
    <scope>NUCLEOTIDE SEQUENCE [LARGE SCALE GENOMIC DNA]</scope>
    <source>
        <strain evidence="7">DMR45628</strain>
    </source>
</reference>
<dbReference type="InterPro" id="IPR001254">
    <property type="entry name" value="Trypsin_dom"/>
</dbReference>
<evidence type="ECO:0000313" key="7">
    <source>
        <dbReference type="EMBL" id="KAK9718669.1"/>
    </source>
</evidence>
<dbReference type="PANTHER" id="PTHR24260:SF147">
    <property type="entry name" value="EG:BACR7A4.3 PROTEIN-RELATED"/>
    <property type="match status" value="1"/>
</dbReference>
<dbReference type="EMBL" id="JASPKY010000226">
    <property type="protein sequence ID" value="KAK9718669.1"/>
    <property type="molecule type" value="Genomic_DNA"/>
</dbReference>
<evidence type="ECO:0000256" key="4">
    <source>
        <dbReference type="ARBA" id="ARBA00024195"/>
    </source>
</evidence>
<evidence type="ECO:0000256" key="1">
    <source>
        <dbReference type="ARBA" id="ARBA00022729"/>
    </source>
</evidence>
<evidence type="ECO:0000256" key="5">
    <source>
        <dbReference type="SAM" id="SignalP"/>
    </source>
</evidence>
<evidence type="ECO:0000256" key="3">
    <source>
        <dbReference type="ARBA" id="ARBA00023180"/>
    </source>
</evidence>
<organism evidence="7 8">
    <name type="scientific">Popillia japonica</name>
    <name type="common">Japanese beetle</name>
    <dbReference type="NCBI Taxonomy" id="7064"/>
    <lineage>
        <taxon>Eukaryota</taxon>
        <taxon>Metazoa</taxon>
        <taxon>Ecdysozoa</taxon>
        <taxon>Arthropoda</taxon>
        <taxon>Hexapoda</taxon>
        <taxon>Insecta</taxon>
        <taxon>Pterygota</taxon>
        <taxon>Neoptera</taxon>
        <taxon>Endopterygota</taxon>
        <taxon>Coleoptera</taxon>
        <taxon>Polyphaga</taxon>
        <taxon>Scarabaeiformia</taxon>
        <taxon>Scarabaeidae</taxon>
        <taxon>Rutelinae</taxon>
        <taxon>Popillia</taxon>
    </lineage>
</organism>
<gene>
    <name evidence="7" type="ORF">QE152_g23091</name>
</gene>
<keyword evidence="8" id="KW-1185">Reference proteome</keyword>
<dbReference type="Gene3D" id="2.40.10.10">
    <property type="entry name" value="Trypsin-like serine proteases"/>
    <property type="match status" value="2"/>
</dbReference>
<keyword evidence="2" id="KW-1015">Disulfide bond</keyword>
<keyword evidence="1 5" id="KW-0732">Signal</keyword>
<protein>
    <submittedName>
        <fullName evidence="7">Trypsin</fullName>
    </submittedName>
</protein>
<evidence type="ECO:0000256" key="2">
    <source>
        <dbReference type="ARBA" id="ARBA00023157"/>
    </source>
</evidence>
<dbReference type="AlphaFoldDB" id="A0AAW1KIU5"/>
<dbReference type="Proteomes" id="UP001458880">
    <property type="component" value="Unassembled WGS sequence"/>
</dbReference>
<dbReference type="GO" id="GO:0004252">
    <property type="term" value="F:serine-type endopeptidase activity"/>
    <property type="evidence" value="ECO:0007669"/>
    <property type="project" value="InterPro"/>
</dbReference>
<dbReference type="PANTHER" id="PTHR24260">
    <property type="match status" value="1"/>
</dbReference>
<dbReference type="SMART" id="SM00020">
    <property type="entry name" value="Tryp_SPc"/>
    <property type="match status" value="1"/>
</dbReference>
<keyword evidence="3" id="KW-0325">Glycoprotein</keyword>
<comment type="similarity">
    <text evidence="4">Belongs to the peptidase S1 family. CLIP subfamily.</text>
</comment>
<name>A0AAW1KIU5_POPJA</name>
<dbReference type="SUPFAM" id="SSF50494">
    <property type="entry name" value="Trypsin-like serine proteases"/>
    <property type="match status" value="1"/>
</dbReference>
<dbReference type="InterPro" id="IPR051333">
    <property type="entry name" value="CLIP_Serine_Protease"/>
</dbReference>
<dbReference type="InterPro" id="IPR043504">
    <property type="entry name" value="Peptidase_S1_PA_chymotrypsin"/>
</dbReference>
<feature type="domain" description="Peptidase S1" evidence="6">
    <location>
        <begin position="64"/>
        <end position="294"/>
    </location>
</feature>
<accession>A0AAW1KIU5</accession>
<evidence type="ECO:0000313" key="8">
    <source>
        <dbReference type="Proteomes" id="UP001458880"/>
    </source>
</evidence>
<dbReference type="EMBL" id="JASPKY010000226">
    <property type="protein sequence ID" value="KAK9718670.1"/>
    <property type="molecule type" value="Genomic_DNA"/>
</dbReference>
<dbReference type="GO" id="GO:0006508">
    <property type="term" value="P:proteolysis"/>
    <property type="evidence" value="ECO:0007669"/>
    <property type="project" value="InterPro"/>
</dbReference>
<dbReference type="FunFam" id="2.40.10.10:FF:000028">
    <property type="entry name" value="Serine protease easter"/>
    <property type="match status" value="1"/>
</dbReference>
<feature type="signal peptide" evidence="5">
    <location>
        <begin position="1"/>
        <end position="18"/>
    </location>
</feature>
<proteinExistence type="inferred from homology"/>
<reference evidence="7" key="1">
    <citation type="submission" date="2023-05" db="EMBL/GenBank/DDBJ databases">
        <authorList>
            <person name="Nardi F."/>
            <person name="Carapelli A."/>
            <person name="Cucini C."/>
        </authorList>
    </citation>
    <scope>NUCLEOTIDE SEQUENCE</scope>
    <source>
        <strain evidence="7">DMR45628</strain>
        <tissue evidence="7">Testes</tissue>
    </source>
</reference>
<comment type="caution">
    <text evidence="7">The sequence shown here is derived from an EMBL/GenBank/DDBJ whole genome shotgun (WGS) entry which is preliminary data.</text>
</comment>
<dbReference type="PRINTS" id="PR00722">
    <property type="entry name" value="CHYMOTRYPSIN"/>
</dbReference>
<dbReference type="InterPro" id="IPR009003">
    <property type="entry name" value="Peptidase_S1_PA"/>
</dbReference>
<evidence type="ECO:0000259" key="6">
    <source>
        <dbReference type="PROSITE" id="PS50240"/>
    </source>
</evidence>